<dbReference type="EMBL" id="JTJS01000144">
    <property type="protein sequence ID" value="OBX04258.1"/>
    <property type="molecule type" value="Genomic_DNA"/>
</dbReference>
<sequence length="71" mass="7252">MLNNAKITTATQVEDSSDTFIAFSGNATTNTGFVGDYTGSFAGKNANEVVGIATLEKGDEKLGAAFGGTKQ</sequence>
<dbReference type="SUPFAM" id="SSF56925">
    <property type="entry name" value="OMPA-like"/>
    <property type="match status" value="1"/>
</dbReference>
<dbReference type="InterPro" id="IPR011250">
    <property type="entry name" value="OMP/PagP_B-barrel"/>
</dbReference>
<protein>
    <recommendedName>
        <fullName evidence="3">Transferrin-binding protein B C-lobe/N-lobe beta barrel domain-containing protein</fullName>
    </recommendedName>
</protein>
<dbReference type="AlphaFoldDB" id="A0A1A7PNX6"/>
<accession>A0A1A7PNX6</accession>
<proteinExistence type="predicted"/>
<dbReference type="Proteomes" id="UP000243168">
    <property type="component" value="Unassembled WGS sequence"/>
</dbReference>
<gene>
    <name evidence="1" type="ORF">QV07_10290</name>
</gene>
<dbReference type="RefSeq" id="WP_065235358.1">
    <property type="nucleotide sequence ID" value="NZ_JTJS01000144.1"/>
</dbReference>
<dbReference type="Gene3D" id="2.40.160.90">
    <property type="match status" value="1"/>
</dbReference>
<comment type="caution">
    <text evidence="1">The sequence shown here is derived from an EMBL/GenBank/DDBJ whole genome shotgun (WGS) entry which is preliminary data.</text>
</comment>
<evidence type="ECO:0008006" key="3">
    <source>
        <dbReference type="Google" id="ProtNLM"/>
    </source>
</evidence>
<evidence type="ECO:0000313" key="2">
    <source>
        <dbReference type="Proteomes" id="UP000243168"/>
    </source>
</evidence>
<name>A0A1A7PNX6_9PAST</name>
<organism evidence="1 2">
    <name type="scientific">Gallibacterium genomosp. 3</name>
    <dbReference type="NCBI Taxonomy" id="505345"/>
    <lineage>
        <taxon>Bacteria</taxon>
        <taxon>Pseudomonadati</taxon>
        <taxon>Pseudomonadota</taxon>
        <taxon>Gammaproteobacteria</taxon>
        <taxon>Pasteurellales</taxon>
        <taxon>Pasteurellaceae</taxon>
        <taxon>Gallibacterium</taxon>
    </lineage>
</organism>
<reference evidence="1 2" key="1">
    <citation type="submission" date="2014-11" db="EMBL/GenBank/DDBJ databases">
        <title>Pan-genome of Gallibacterium spp.</title>
        <authorList>
            <person name="Kudirkiene E."/>
            <person name="Bojesen A.M."/>
        </authorList>
    </citation>
    <scope>NUCLEOTIDE SEQUENCE [LARGE SCALE GENOMIC DNA]</scope>
    <source>
        <strain evidence="1 2">F298</strain>
    </source>
</reference>
<evidence type="ECO:0000313" key="1">
    <source>
        <dbReference type="EMBL" id="OBX04258.1"/>
    </source>
</evidence>